<dbReference type="EMBL" id="JAIWYP010000002">
    <property type="protein sequence ID" value="KAH3868125.1"/>
    <property type="molecule type" value="Genomic_DNA"/>
</dbReference>
<evidence type="ECO:0000313" key="2">
    <source>
        <dbReference type="Proteomes" id="UP000828390"/>
    </source>
</evidence>
<reference evidence="1" key="2">
    <citation type="submission" date="2020-11" db="EMBL/GenBank/DDBJ databases">
        <authorList>
            <person name="McCartney M.A."/>
            <person name="Auch B."/>
            <person name="Kono T."/>
            <person name="Mallez S."/>
            <person name="Becker A."/>
            <person name="Gohl D.M."/>
            <person name="Silverstein K.A.T."/>
            <person name="Koren S."/>
            <person name="Bechman K.B."/>
            <person name="Herman A."/>
            <person name="Abrahante J.E."/>
            <person name="Garbe J."/>
        </authorList>
    </citation>
    <scope>NUCLEOTIDE SEQUENCE</scope>
    <source>
        <strain evidence="1">Duluth1</strain>
        <tissue evidence="1">Whole animal</tissue>
    </source>
</reference>
<reference evidence="1" key="1">
    <citation type="journal article" date="2019" name="bioRxiv">
        <title>The Genome of the Zebra Mussel, Dreissena polymorpha: A Resource for Invasive Species Research.</title>
        <authorList>
            <person name="McCartney M.A."/>
            <person name="Auch B."/>
            <person name="Kono T."/>
            <person name="Mallez S."/>
            <person name="Zhang Y."/>
            <person name="Obille A."/>
            <person name="Becker A."/>
            <person name="Abrahante J.E."/>
            <person name="Garbe J."/>
            <person name="Badalamenti J.P."/>
            <person name="Herman A."/>
            <person name="Mangelson H."/>
            <person name="Liachko I."/>
            <person name="Sullivan S."/>
            <person name="Sone E.D."/>
            <person name="Koren S."/>
            <person name="Silverstein K.A.T."/>
            <person name="Beckman K.B."/>
            <person name="Gohl D.M."/>
        </authorList>
    </citation>
    <scope>NUCLEOTIDE SEQUENCE</scope>
    <source>
        <strain evidence="1">Duluth1</strain>
        <tissue evidence="1">Whole animal</tissue>
    </source>
</reference>
<evidence type="ECO:0000313" key="1">
    <source>
        <dbReference type="EMBL" id="KAH3868125.1"/>
    </source>
</evidence>
<name>A0A9D4RJ51_DREPO</name>
<sequence length="91" mass="10506">MLMNYPDLLVPNVRGRKTITHLTMAKLNHKLPCQNVELQYDTSRHSGISSADVRVVTRSQTVFKFSPLLLDNWSLEDIQTKQRQRPSLKSL</sequence>
<dbReference type="Proteomes" id="UP000828390">
    <property type="component" value="Unassembled WGS sequence"/>
</dbReference>
<keyword evidence="2" id="KW-1185">Reference proteome</keyword>
<comment type="caution">
    <text evidence="1">The sequence shown here is derived from an EMBL/GenBank/DDBJ whole genome shotgun (WGS) entry which is preliminary data.</text>
</comment>
<proteinExistence type="predicted"/>
<accession>A0A9D4RJ51</accession>
<dbReference type="AlphaFoldDB" id="A0A9D4RJ51"/>
<organism evidence="1 2">
    <name type="scientific">Dreissena polymorpha</name>
    <name type="common">Zebra mussel</name>
    <name type="synonym">Mytilus polymorpha</name>
    <dbReference type="NCBI Taxonomy" id="45954"/>
    <lineage>
        <taxon>Eukaryota</taxon>
        <taxon>Metazoa</taxon>
        <taxon>Spiralia</taxon>
        <taxon>Lophotrochozoa</taxon>
        <taxon>Mollusca</taxon>
        <taxon>Bivalvia</taxon>
        <taxon>Autobranchia</taxon>
        <taxon>Heteroconchia</taxon>
        <taxon>Euheterodonta</taxon>
        <taxon>Imparidentia</taxon>
        <taxon>Neoheterodontei</taxon>
        <taxon>Myida</taxon>
        <taxon>Dreissenoidea</taxon>
        <taxon>Dreissenidae</taxon>
        <taxon>Dreissena</taxon>
    </lineage>
</organism>
<gene>
    <name evidence="1" type="ORF">DPMN_031264</name>
</gene>
<protein>
    <submittedName>
        <fullName evidence="1">Uncharacterized protein</fullName>
    </submittedName>
</protein>